<gene>
    <name evidence="3" type="ORF">TWF730_008946</name>
</gene>
<dbReference type="Proteomes" id="UP001373714">
    <property type="component" value="Unassembled WGS sequence"/>
</dbReference>
<accession>A0AAV9V019</accession>
<dbReference type="AlphaFoldDB" id="A0AAV9V019"/>
<reference evidence="3 4" key="1">
    <citation type="submission" date="2019-10" db="EMBL/GenBank/DDBJ databases">
        <authorList>
            <person name="Palmer J.M."/>
        </authorList>
    </citation>
    <scope>NUCLEOTIDE SEQUENCE [LARGE SCALE GENOMIC DNA]</scope>
    <source>
        <strain evidence="3 4">TWF730</strain>
    </source>
</reference>
<keyword evidence="2" id="KW-0472">Membrane</keyword>
<evidence type="ECO:0000313" key="3">
    <source>
        <dbReference type="EMBL" id="KAK6352115.1"/>
    </source>
</evidence>
<feature type="region of interest" description="Disordered" evidence="1">
    <location>
        <begin position="103"/>
        <end position="141"/>
    </location>
</feature>
<keyword evidence="4" id="KW-1185">Reference proteome</keyword>
<feature type="compositionally biased region" description="Basic and acidic residues" evidence="1">
    <location>
        <begin position="120"/>
        <end position="141"/>
    </location>
</feature>
<dbReference type="EMBL" id="JAVHNS010000006">
    <property type="protein sequence ID" value="KAK6352115.1"/>
    <property type="molecule type" value="Genomic_DNA"/>
</dbReference>
<name>A0AAV9V019_9PEZI</name>
<evidence type="ECO:0000256" key="1">
    <source>
        <dbReference type="SAM" id="MobiDB-lite"/>
    </source>
</evidence>
<proteinExistence type="predicted"/>
<evidence type="ECO:0000256" key="2">
    <source>
        <dbReference type="SAM" id="Phobius"/>
    </source>
</evidence>
<sequence length="141" mass="16226">MGYLIWNSSVNIEFPRLPFINYDIDQLVNPFYFLQWLCRVIFVGAVIQGSLCVLVAIGLLLADCFDAILFRKGYISHKPGEWFGAPSTWDFRGNPDVQERMGRVRKEASSEILSAKRSKASMESKKKKEKRMEEGEEKKDV</sequence>
<feature type="transmembrane region" description="Helical" evidence="2">
    <location>
        <begin position="40"/>
        <end position="62"/>
    </location>
</feature>
<comment type="caution">
    <text evidence="3">The sequence shown here is derived from an EMBL/GenBank/DDBJ whole genome shotgun (WGS) entry which is preliminary data.</text>
</comment>
<keyword evidence="2" id="KW-1133">Transmembrane helix</keyword>
<protein>
    <submittedName>
        <fullName evidence="3">Uncharacterized protein</fullName>
    </submittedName>
</protein>
<organism evidence="3 4">
    <name type="scientific">Orbilia blumenaviensis</name>
    <dbReference type="NCBI Taxonomy" id="1796055"/>
    <lineage>
        <taxon>Eukaryota</taxon>
        <taxon>Fungi</taxon>
        <taxon>Dikarya</taxon>
        <taxon>Ascomycota</taxon>
        <taxon>Pezizomycotina</taxon>
        <taxon>Orbiliomycetes</taxon>
        <taxon>Orbiliales</taxon>
        <taxon>Orbiliaceae</taxon>
        <taxon>Orbilia</taxon>
    </lineage>
</organism>
<evidence type="ECO:0000313" key="4">
    <source>
        <dbReference type="Proteomes" id="UP001373714"/>
    </source>
</evidence>
<keyword evidence="2" id="KW-0812">Transmembrane</keyword>